<name>A0A1I6B0G5_9BACI</name>
<reference evidence="3" key="1">
    <citation type="submission" date="2016-10" db="EMBL/GenBank/DDBJ databases">
        <authorList>
            <person name="Varghese N."/>
            <person name="Submissions S."/>
        </authorList>
    </citation>
    <scope>NUCLEOTIDE SEQUENCE [LARGE SCALE GENOMIC DNA]</scope>
    <source>
        <strain evidence="3">DSM 11706</strain>
    </source>
</reference>
<dbReference type="OrthoDB" id="2138957at2"/>
<organism evidence="2 3">
    <name type="scientific">Psychrobacillus psychrotolerans</name>
    <dbReference type="NCBI Taxonomy" id="126156"/>
    <lineage>
        <taxon>Bacteria</taxon>
        <taxon>Bacillati</taxon>
        <taxon>Bacillota</taxon>
        <taxon>Bacilli</taxon>
        <taxon>Bacillales</taxon>
        <taxon>Bacillaceae</taxon>
        <taxon>Psychrobacillus</taxon>
    </lineage>
</organism>
<dbReference type="AlphaFoldDB" id="A0A1I6B0G5"/>
<evidence type="ECO:0000313" key="3">
    <source>
        <dbReference type="Proteomes" id="UP000198734"/>
    </source>
</evidence>
<evidence type="ECO:0008006" key="4">
    <source>
        <dbReference type="Google" id="ProtNLM"/>
    </source>
</evidence>
<keyword evidence="1" id="KW-0175">Coiled coil</keyword>
<accession>A0A1I6B0G5</accession>
<dbReference type="RefSeq" id="WP_093538392.1">
    <property type="nucleotide sequence ID" value="NZ_CP183885.1"/>
</dbReference>
<feature type="coiled-coil region" evidence="1">
    <location>
        <begin position="34"/>
        <end position="68"/>
    </location>
</feature>
<dbReference type="STRING" id="126156.SAMN05421670_0035"/>
<proteinExistence type="predicted"/>
<protein>
    <recommendedName>
        <fullName evidence="4">YceG-like family protein</fullName>
    </recommendedName>
</protein>
<evidence type="ECO:0000313" key="2">
    <source>
        <dbReference type="EMBL" id="SFQ74277.1"/>
    </source>
</evidence>
<dbReference type="EMBL" id="FOXU01000010">
    <property type="protein sequence ID" value="SFQ74277.1"/>
    <property type="molecule type" value="Genomic_DNA"/>
</dbReference>
<keyword evidence="3" id="KW-1185">Reference proteome</keyword>
<dbReference type="Proteomes" id="UP000198734">
    <property type="component" value="Unassembled WGS sequence"/>
</dbReference>
<gene>
    <name evidence="2" type="ORF">SAMN05421670_0035</name>
</gene>
<sequence>MNKTIRNIGIGLFLAGAAFQIEELVEKESISSTATTTDEAYKQAQQELTEVKKQLAELQLDLNAAQQVQTVAPKETAETETTEEQAPTAASMTLSIEVGMTSSEISEKLADAGIILNKVDMDNYLSDQGLAGRVQVGNYELNSSMSLKQIAETITR</sequence>
<dbReference type="Gene3D" id="3.30.1490.480">
    <property type="entry name" value="Endolytic murein transglycosylase"/>
    <property type="match status" value="1"/>
</dbReference>
<evidence type="ECO:0000256" key="1">
    <source>
        <dbReference type="SAM" id="Coils"/>
    </source>
</evidence>